<dbReference type="InterPro" id="IPR050951">
    <property type="entry name" value="Retrovirus_Pol_polyprotein"/>
</dbReference>
<dbReference type="GO" id="GO:0003676">
    <property type="term" value="F:nucleic acid binding"/>
    <property type="evidence" value="ECO:0007669"/>
    <property type="project" value="InterPro"/>
</dbReference>
<dbReference type="GO" id="GO:0003964">
    <property type="term" value="F:RNA-directed DNA polymerase activity"/>
    <property type="evidence" value="ECO:0007669"/>
    <property type="project" value="UniProtKB-KW"/>
</dbReference>
<dbReference type="InterPro" id="IPR043502">
    <property type="entry name" value="DNA/RNA_pol_sf"/>
</dbReference>
<evidence type="ECO:0000256" key="2">
    <source>
        <dbReference type="ARBA" id="ARBA00023268"/>
    </source>
</evidence>
<proteinExistence type="predicted"/>
<dbReference type="Proteomes" id="UP001153954">
    <property type="component" value="Unassembled WGS sequence"/>
</dbReference>
<dbReference type="InterPro" id="IPR000477">
    <property type="entry name" value="RT_dom"/>
</dbReference>
<feature type="domain" description="Reverse transcriptase" evidence="4">
    <location>
        <begin position="1"/>
        <end position="62"/>
    </location>
</feature>
<dbReference type="GO" id="GO:0016787">
    <property type="term" value="F:hydrolase activity"/>
    <property type="evidence" value="ECO:0007669"/>
    <property type="project" value="UniProtKB-KW"/>
</dbReference>
<dbReference type="Pfam" id="PF17921">
    <property type="entry name" value="Integrase_H2C2"/>
    <property type="match status" value="1"/>
</dbReference>
<dbReference type="Gene3D" id="3.30.70.270">
    <property type="match status" value="2"/>
</dbReference>
<keyword evidence="2" id="KW-0511">Multifunctional enzyme</keyword>
<dbReference type="GO" id="GO:0042575">
    <property type="term" value="C:DNA polymerase complex"/>
    <property type="evidence" value="ECO:0007669"/>
    <property type="project" value="UniProtKB-ARBA"/>
</dbReference>
<dbReference type="FunFam" id="3.30.420.10:FF:000032">
    <property type="entry name" value="Retrovirus-related Pol polyprotein from transposon 297-like Protein"/>
    <property type="match status" value="1"/>
</dbReference>
<dbReference type="SUPFAM" id="SSF56672">
    <property type="entry name" value="DNA/RNA polymerases"/>
    <property type="match status" value="1"/>
</dbReference>
<dbReference type="Pfam" id="PF17919">
    <property type="entry name" value="RT_RNaseH_2"/>
    <property type="match status" value="1"/>
</dbReference>
<feature type="compositionally biased region" description="Low complexity" evidence="3">
    <location>
        <begin position="687"/>
        <end position="699"/>
    </location>
</feature>
<dbReference type="FunFam" id="3.30.70.270:FF:000020">
    <property type="entry name" value="Transposon Tf2-6 polyprotein-like Protein"/>
    <property type="match status" value="1"/>
</dbReference>
<dbReference type="InterPro" id="IPR036397">
    <property type="entry name" value="RNaseH_sf"/>
</dbReference>
<evidence type="ECO:0000256" key="1">
    <source>
        <dbReference type="ARBA" id="ARBA00012493"/>
    </source>
</evidence>
<reference evidence="6" key="1">
    <citation type="submission" date="2022-03" db="EMBL/GenBank/DDBJ databases">
        <authorList>
            <person name="Tunstrom K."/>
        </authorList>
    </citation>
    <scope>NUCLEOTIDE SEQUENCE</scope>
</reference>
<evidence type="ECO:0000259" key="4">
    <source>
        <dbReference type="PROSITE" id="PS50878"/>
    </source>
</evidence>
<dbReference type="InterPro" id="IPR001584">
    <property type="entry name" value="Integrase_cat-core"/>
</dbReference>
<evidence type="ECO:0000313" key="6">
    <source>
        <dbReference type="EMBL" id="CAH2083764.1"/>
    </source>
</evidence>
<organism evidence="6 7">
    <name type="scientific">Euphydryas editha</name>
    <name type="common">Edith's checkerspot</name>
    <dbReference type="NCBI Taxonomy" id="104508"/>
    <lineage>
        <taxon>Eukaryota</taxon>
        <taxon>Metazoa</taxon>
        <taxon>Ecdysozoa</taxon>
        <taxon>Arthropoda</taxon>
        <taxon>Hexapoda</taxon>
        <taxon>Insecta</taxon>
        <taxon>Pterygota</taxon>
        <taxon>Neoptera</taxon>
        <taxon>Endopterygota</taxon>
        <taxon>Lepidoptera</taxon>
        <taxon>Glossata</taxon>
        <taxon>Ditrysia</taxon>
        <taxon>Papilionoidea</taxon>
        <taxon>Nymphalidae</taxon>
        <taxon>Nymphalinae</taxon>
        <taxon>Euphydryas</taxon>
    </lineage>
</organism>
<evidence type="ECO:0000259" key="5">
    <source>
        <dbReference type="PROSITE" id="PS50994"/>
    </source>
</evidence>
<dbReference type="EC" id="2.7.7.49" evidence="1"/>
<dbReference type="GO" id="GO:0015074">
    <property type="term" value="P:DNA integration"/>
    <property type="evidence" value="ECO:0007669"/>
    <property type="project" value="InterPro"/>
</dbReference>
<dbReference type="InterPro" id="IPR012337">
    <property type="entry name" value="RNaseH-like_sf"/>
</dbReference>
<dbReference type="InterPro" id="IPR043128">
    <property type="entry name" value="Rev_trsase/Diguanyl_cyclase"/>
</dbReference>
<feature type="region of interest" description="Disordered" evidence="3">
    <location>
        <begin position="674"/>
        <end position="699"/>
    </location>
</feature>
<dbReference type="Pfam" id="PF00665">
    <property type="entry name" value="rve"/>
    <property type="match status" value="1"/>
</dbReference>
<dbReference type="AlphaFoldDB" id="A0AAU9T829"/>
<dbReference type="Gene3D" id="3.30.420.10">
    <property type="entry name" value="Ribonuclease H-like superfamily/Ribonuclease H"/>
    <property type="match status" value="1"/>
</dbReference>
<name>A0AAU9T829_EUPED</name>
<dbReference type="SUPFAM" id="SSF53098">
    <property type="entry name" value="Ribonuclease H-like"/>
    <property type="match status" value="1"/>
</dbReference>
<sequence length="734" mass="83332">MVRGLDFCYPYLDDILVFSRDEASHADHLRQLFTRLNEYGMVINISKCVFGVPSVKFLGYSLSVAGTKPLPEKVQAIQNFPVPKTVRELRRFLGMLNFYRRFIPCAAQFQAPLNALLTDSVKGSHPVNFTAKEHDAFIACKNSLCNAALLAHTDCNAKLALITDASDTAIGAALQQFKEGQWQPLAFFSRKLMPSQQKYSPYDRELLAIYEAIKYFRHMVEARNFIIYTDHKPIVFAFHTRKENCSPRQFRHLDFIAQFTTDIRHISGKDNVVADTLSRVEEISQPIDMTALANAQLSDPELQQLLSGNDSSLRLRKVKLRESNADLYYDESCGTPRPYVPKSMRRQVYDSLHSLSHPGANATAKLVAERYVWPSMRKDCREWARSCLACQGAKVTRHVSSPLGNFKLPRCRFMFVHIDIIGPLPPCQEYRYCLTAVDRFTRWPEAIPLRDITAETVAKALLHGWIARYGCPTDIVTDRGRQFESALFAQLSEIAGFQHRRTTSYHPACNGLVERFHRQLKAAITCHASTNWLEILPLVLLGIRATFKEDIQASPAELVYGETLRLPGDFFEPQFDGTEDVTQYTARLKKHVQCLLPSAGSRHHSNRPVFIFKDLSTASHVFLRDDSAHGSFKPAYTGPHQVLFRGDKIFKLLVRGKEVTVSVDRLKPAYILQDPTNTIDPPPPQYTTPTSTVPPTSPSTILRNTTFTGVNKEKDTTFKTRSGRQVRFPDYYRP</sequence>
<accession>A0AAU9T829</accession>
<dbReference type="PANTHER" id="PTHR37984">
    <property type="entry name" value="PROTEIN CBG26694"/>
    <property type="match status" value="1"/>
</dbReference>
<gene>
    <name evidence="6" type="ORF">EEDITHA_LOCUS402</name>
</gene>
<keyword evidence="7" id="KW-1185">Reference proteome</keyword>
<evidence type="ECO:0000313" key="7">
    <source>
        <dbReference type="Proteomes" id="UP001153954"/>
    </source>
</evidence>
<evidence type="ECO:0000256" key="3">
    <source>
        <dbReference type="SAM" id="MobiDB-lite"/>
    </source>
</evidence>
<dbReference type="PROSITE" id="PS50878">
    <property type="entry name" value="RT_POL"/>
    <property type="match status" value="1"/>
</dbReference>
<dbReference type="EMBL" id="CAKOGL010000001">
    <property type="protein sequence ID" value="CAH2083764.1"/>
    <property type="molecule type" value="Genomic_DNA"/>
</dbReference>
<feature type="domain" description="Integrase catalytic" evidence="5">
    <location>
        <begin position="405"/>
        <end position="575"/>
    </location>
</feature>
<dbReference type="PROSITE" id="PS50994">
    <property type="entry name" value="INTEGRASE"/>
    <property type="match status" value="1"/>
</dbReference>
<dbReference type="Gene3D" id="1.10.340.70">
    <property type="match status" value="1"/>
</dbReference>
<dbReference type="Pfam" id="PF00078">
    <property type="entry name" value="RVT_1"/>
    <property type="match status" value="1"/>
</dbReference>
<dbReference type="PANTHER" id="PTHR37984:SF5">
    <property type="entry name" value="PROTEIN NYNRIN-LIKE"/>
    <property type="match status" value="1"/>
</dbReference>
<comment type="caution">
    <text evidence="6">The sequence shown here is derived from an EMBL/GenBank/DDBJ whole genome shotgun (WGS) entry which is preliminary data.</text>
</comment>
<dbReference type="InterPro" id="IPR041577">
    <property type="entry name" value="RT_RNaseH_2"/>
</dbReference>
<dbReference type="CDD" id="cd09274">
    <property type="entry name" value="RNase_HI_RT_Ty3"/>
    <property type="match status" value="1"/>
</dbReference>
<dbReference type="GO" id="GO:0004519">
    <property type="term" value="F:endonuclease activity"/>
    <property type="evidence" value="ECO:0007669"/>
    <property type="project" value="UniProtKB-KW"/>
</dbReference>
<dbReference type="InterPro" id="IPR041588">
    <property type="entry name" value="Integrase_H2C2"/>
</dbReference>
<protein>
    <recommendedName>
        <fullName evidence="1">RNA-directed DNA polymerase</fullName>
        <ecNumber evidence="1">2.7.7.49</ecNumber>
    </recommendedName>
</protein>